<protein>
    <submittedName>
        <fullName evidence="2">Uncharacterized protein</fullName>
    </submittedName>
</protein>
<dbReference type="Proteomes" id="UP000070544">
    <property type="component" value="Unassembled WGS sequence"/>
</dbReference>
<organism evidence="2 3">
    <name type="scientific">Gonapodya prolifera (strain JEL478)</name>
    <name type="common">Monoblepharis prolifera</name>
    <dbReference type="NCBI Taxonomy" id="1344416"/>
    <lineage>
        <taxon>Eukaryota</taxon>
        <taxon>Fungi</taxon>
        <taxon>Fungi incertae sedis</taxon>
        <taxon>Chytridiomycota</taxon>
        <taxon>Chytridiomycota incertae sedis</taxon>
        <taxon>Monoblepharidomycetes</taxon>
        <taxon>Monoblepharidales</taxon>
        <taxon>Gonapodyaceae</taxon>
        <taxon>Gonapodya</taxon>
    </lineage>
</organism>
<feature type="region of interest" description="Disordered" evidence="1">
    <location>
        <begin position="106"/>
        <end position="154"/>
    </location>
</feature>
<keyword evidence="3" id="KW-1185">Reference proteome</keyword>
<feature type="compositionally biased region" description="Acidic residues" evidence="1">
    <location>
        <begin position="300"/>
        <end position="311"/>
    </location>
</feature>
<evidence type="ECO:0000256" key="1">
    <source>
        <dbReference type="SAM" id="MobiDB-lite"/>
    </source>
</evidence>
<accession>A0A138ZXM9</accession>
<evidence type="ECO:0000313" key="3">
    <source>
        <dbReference type="Proteomes" id="UP000070544"/>
    </source>
</evidence>
<gene>
    <name evidence="2" type="ORF">M427DRAFT_39847</name>
</gene>
<evidence type="ECO:0000313" key="2">
    <source>
        <dbReference type="EMBL" id="KXS08893.1"/>
    </source>
</evidence>
<proteinExistence type="predicted"/>
<name>A0A138ZXM9_GONPJ</name>
<sequence length="311" mass="34657">MAAINFEQLDVIKSMILSANTGDDREKVVALLDSVSDILKTLVENVADISINYDKNNDAKSAEYFEAIFQSILLAGKVARDINVARRKADEGETMVIDDESDETVKKIKNKGKAKEGSRKRKSDDENDQSEQAVKKTKKGAKKSETSVDSEDKPKREINQFPVLLKRELAELLDVDPETPIIMKEAIALVRTYIDERNLYGTSQEGKRIKTHYVIPEDDPLYAFFGEPEKEYAIKGFDHKIKAHAAVGLAQHLKSNNLVKKADDKKKKKPSGLSKKKTDSTKAILVENPVLNNGSSSSTSDDEIDLDSDLE</sequence>
<feature type="compositionally biased region" description="Basic and acidic residues" evidence="1">
    <location>
        <begin position="142"/>
        <end position="154"/>
    </location>
</feature>
<feature type="region of interest" description="Disordered" evidence="1">
    <location>
        <begin position="259"/>
        <end position="311"/>
    </location>
</feature>
<reference evidence="2 3" key="1">
    <citation type="journal article" date="2015" name="Genome Biol. Evol.">
        <title>Phylogenomic analyses indicate that early fungi evolved digesting cell walls of algal ancestors of land plants.</title>
        <authorList>
            <person name="Chang Y."/>
            <person name="Wang S."/>
            <person name="Sekimoto S."/>
            <person name="Aerts A.L."/>
            <person name="Choi C."/>
            <person name="Clum A."/>
            <person name="LaButti K.M."/>
            <person name="Lindquist E.A."/>
            <person name="Yee Ngan C."/>
            <person name="Ohm R.A."/>
            <person name="Salamov A.A."/>
            <person name="Grigoriev I.V."/>
            <person name="Spatafora J.W."/>
            <person name="Berbee M.L."/>
        </authorList>
    </citation>
    <scope>NUCLEOTIDE SEQUENCE [LARGE SCALE GENOMIC DNA]</scope>
    <source>
        <strain evidence="2 3">JEL478</strain>
    </source>
</reference>
<dbReference type="AlphaFoldDB" id="A0A138ZXM9"/>
<dbReference type="EMBL" id="KQ965929">
    <property type="protein sequence ID" value="KXS08893.1"/>
    <property type="molecule type" value="Genomic_DNA"/>
</dbReference>